<gene>
    <name evidence="2" type="ORF">FHS48_000525</name>
</gene>
<dbReference type="Pfam" id="PF04380">
    <property type="entry name" value="BMFP"/>
    <property type="match status" value="1"/>
</dbReference>
<protein>
    <submittedName>
        <fullName evidence="2">BMFP domain-containing protein YqiC</fullName>
    </submittedName>
</protein>
<dbReference type="Proteomes" id="UP000544872">
    <property type="component" value="Unassembled WGS sequence"/>
</dbReference>
<dbReference type="RefSeq" id="WP_184261071.1">
    <property type="nucleotide sequence ID" value="NZ_JACIIX010000001.1"/>
</dbReference>
<keyword evidence="1" id="KW-0175">Coiled coil</keyword>
<proteinExistence type="predicted"/>
<dbReference type="EMBL" id="JACIIX010000001">
    <property type="protein sequence ID" value="MBB6209144.1"/>
    <property type="molecule type" value="Genomic_DNA"/>
</dbReference>
<reference evidence="2 3" key="1">
    <citation type="submission" date="2020-08" db="EMBL/GenBank/DDBJ databases">
        <title>Genomic Encyclopedia of Type Strains, Phase IV (KMG-IV): sequencing the most valuable type-strain genomes for metagenomic binning, comparative biology and taxonomic classification.</title>
        <authorList>
            <person name="Goeker M."/>
        </authorList>
    </citation>
    <scope>NUCLEOTIDE SEQUENCE [LARGE SCALE GENOMIC DNA]</scope>
    <source>
        <strain evidence="2 3">DSM 11590</strain>
    </source>
</reference>
<organism evidence="2 3">
    <name type="scientific">Novispirillum itersonii</name>
    <name type="common">Aquaspirillum itersonii</name>
    <dbReference type="NCBI Taxonomy" id="189"/>
    <lineage>
        <taxon>Bacteria</taxon>
        <taxon>Pseudomonadati</taxon>
        <taxon>Pseudomonadota</taxon>
        <taxon>Alphaproteobacteria</taxon>
        <taxon>Rhodospirillales</taxon>
        <taxon>Novispirillaceae</taxon>
        <taxon>Novispirillum</taxon>
    </lineage>
</organism>
<feature type="coiled-coil region" evidence="1">
    <location>
        <begin position="52"/>
        <end position="79"/>
    </location>
</feature>
<comment type="caution">
    <text evidence="2">The sequence shown here is derived from an EMBL/GenBank/DDBJ whole genome shotgun (WGS) entry which is preliminary data.</text>
</comment>
<evidence type="ECO:0000313" key="3">
    <source>
        <dbReference type="Proteomes" id="UP000544872"/>
    </source>
</evidence>
<evidence type="ECO:0000313" key="2">
    <source>
        <dbReference type="EMBL" id="MBB6209144.1"/>
    </source>
</evidence>
<sequence>MQTQSRLFDDLARVAGGALGALSGVREEIELLVRGRLESLLADMDLVSRDEFETVKAMAAEARAENERLAARIAALEGKAPGADADSGADTGTGV</sequence>
<name>A0A7W9ZF68_NOVIT</name>
<dbReference type="InterPro" id="IPR007475">
    <property type="entry name" value="UbiK"/>
</dbReference>
<keyword evidence="3" id="KW-1185">Reference proteome</keyword>
<evidence type="ECO:0000256" key="1">
    <source>
        <dbReference type="SAM" id="Coils"/>
    </source>
</evidence>
<dbReference type="AlphaFoldDB" id="A0A7W9ZF68"/>
<accession>A0A7W9ZF68</accession>